<proteinExistence type="predicted"/>
<keyword evidence="2" id="KW-1185">Reference proteome</keyword>
<organism evidence="1 2">
    <name type="scientific">Lipomyces starkeyi NRRL Y-11557</name>
    <dbReference type="NCBI Taxonomy" id="675824"/>
    <lineage>
        <taxon>Eukaryota</taxon>
        <taxon>Fungi</taxon>
        <taxon>Dikarya</taxon>
        <taxon>Ascomycota</taxon>
        <taxon>Saccharomycotina</taxon>
        <taxon>Lipomycetes</taxon>
        <taxon>Lipomycetales</taxon>
        <taxon>Lipomycetaceae</taxon>
        <taxon>Lipomyces</taxon>
    </lineage>
</organism>
<sequence>MSSVSPTMVERQRRRIAHAVSDREGKSKTDTVLETLLQLRYDIGDLHQKLDSFALQLPRVQSPLVSSAHSPSVLSIASPGNPDFDAIIPPSHSFATEKLLSLEIFDGAEILRKRFVSTFVLESRLPPVPISPSI</sequence>
<protein>
    <submittedName>
        <fullName evidence="1">Uncharacterized protein</fullName>
    </submittedName>
</protein>
<dbReference type="AlphaFoldDB" id="A0A1E3PWG6"/>
<accession>A0A1E3PWG6</accession>
<name>A0A1E3PWG6_LIPST</name>
<dbReference type="EMBL" id="KV454303">
    <property type="protein sequence ID" value="ODQ69628.1"/>
    <property type="molecule type" value="Genomic_DNA"/>
</dbReference>
<dbReference type="Proteomes" id="UP000094385">
    <property type="component" value="Unassembled WGS sequence"/>
</dbReference>
<gene>
    <name evidence="1" type="ORF">LIPSTDRAFT_6817</name>
</gene>
<evidence type="ECO:0000313" key="1">
    <source>
        <dbReference type="EMBL" id="ODQ69628.1"/>
    </source>
</evidence>
<reference evidence="1 2" key="1">
    <citation type="journal article" date="2016" name="Proc. Natl. Acad. Sci. U.S.A.">
        <title>Comparative genomics of biotechnologically important yeasts.</title>
        <authorList>
            <person name="Riley R."/>
            <person name="Haridas S."/>
            <person name="Wolfe K.H."/>
            <person name="Lopes M.R."/>
            <person name="Hittinger C.T."/>
            <person name="Goeker M."/>
            <person name="Salamov A.A."/>
            <person name="Wisecaver J.H."/>
            <person name="Long T.M."/>
            <person name="Calvey C.H."/>
            <person name="Aerts A.L."/>
            <person name="Barry K.W."/>
            <person name="Choi C."/>
            <person name="Clum A."/>
            <person name="Coughlan A.Y."/>
            <person name="Deshpande S."/>
            <person name="Douglass A.P."/>
            <person name="Hanson S.J."/>
            <person name="Klenk H.-P."/>
            <person name="LaButti K.M."/>
            <person name="Lapidus A."/>
            <person name="Lindquist E.A."/>
            <person name="Lipzen A.M."/>
            <person name="Meier-Kolthoff J.P."/>
            <person name="Ohm R.A."/>
            <person name="Otillar R.P."/>
            <person name="Pangilinan J.L."/>
            <person name="Peng Y."/>
            <person name="Rokas A."/>
            <person name="Rosa C.A."/>
            <person name="Scheuner C."/>
            <person name="Sibirny A.A."/>
            <person name="Slot J.C."/>
            <person name="Stielow J.B."/>
            <person name="Sun H."/>
            <person name="Kurtzman C.P."/>
            <person name="Blackwell M."/>
            <person name="Grigoriev I.V."/>
            <person name="Jeffries T.W."/>
        </authorList>
    </citation>
    <scope>NUCLEOTIDE SEQUENCE [LARGE SCALE GENOMIC DNA]</scope>
    <source>
        <strain evidence="1 2">NRRL Y-11557</strain>
    </source>
</reference>
<evidence type="ECO:0000313" key="2">
    <source>
        <dbReference type="Proteomes" id="UP000094385"/>
    </source>
</evidence>